<dbReference type="EMBL" id="BGZK01000141">
    <property type="protein sequence ID" value="GBP22591.1"/>
    <property type="molecule type" value="Genomic_DNA"/>
</dbReference>
<organism evidence="1 2">
    <name type="scientific">Eumeta variegata</name>
    <name type="common">Bagworm moth</name>
    <name type="synonym">Eumeta japonica</name>
    <dbReference type="NCBI Taxonomy" id="151549"/>
    <lineage>
        <taxon>Eukaryota</taxon>
        <taxon>Metazoa</taxon>
        <taxon>Ecdysozoa</taxon>
        <taxon>Arthropoda</taxon>
        <taxon>Hexapoda</taxon>
        <taxon>Insecta</taxon>
        <taxon>Pterygota</taxon>
        <taxon>Neoptera</taxon>
        <taxon>Endopterygota</taxon>
        <taxon>Lepidoptera</taxon>
        <taxon>Glossata</taxon>
        <taxon>Ditrysia</taxon>
        <taxon>Tineoidea</taxon>
        <taxon>Psychidae</taxon>
        <taxon>Oiketicinae</taxon>
        <taxon>Eumeta</taxon>
    </lineage>
</organism>
<sequence length="148" mass="16341">MLQTTTDSAFDKEAPQSDTYVHKINSKRGTVKTLKLFPIKRILKIQTRAIEHPRSMIPVIYGFPERRAPAAPAPNNGPDAVRLFVSPICVIDTGRAGSRRAAGTVVNSIFNLHKGELVSIRNLLKLYAPLGQVPSCIRSVVDDQYDIC</sequence>
<proteinExistence type="predicted"/>
<evidence type="ECO:0000313" key="2">
    <source>
        <dbReference type="Proteomes" id="UP000299102"/>
    </source>
</evidence>
<reference evidence="1 2" key="1">
    <citation type="journal article" date="2019" name="Commun. Biol.">
        <title>The bagworm genome reveals a unique fibroin gene that provides high tensile strength.</title>
        <authorList>
            <person name="Kono N."/>
            <person name="Nakamura H."/>
            <person name="Ohtoshi R."/>
            <person name="Tomita M."/>
            <person name="Numata K."/>
            <person name="Arakawa K."/>
        </authorList>
    </citation>
    <scope>NUCLEOTIDE SEQUENCE [LARGE SCALE GENOMIC DNA]</scope>
</reference>
<comment type="caution">
    <text evidence="1">The sequence shown here is derived from an EMBL/GenBank/DDBJ whole genome shotgun (WGS) entry which is preliminary data.</text>
</comment>
<accession>A0A4C1U8B3</accession>
<protein>
    <submittedName>
        <fullName evidence="1">Uncharacterized protein</fullName>
    </submittedName>
</protein>
<evidence type="ECO:0000313" key="1">
    <source>
        <dbReference type="EMBL" id="GBP22591.1"/>
    </source>
</evidence>
<keyword evidence="2" id="KW-1185">Reference proteome</keyword>
<dbReference type="Proteomes" id="UP000299102">
    <property type="component" value="Unassembled WGS sequence"/>
</dbReference>
<gene>
    <name evidence="1" type="ORF">EVAR_84831_1</name>
</gene>
<dbReference type="AlphaFoldDB" id="A0A4C1U8B3"/>
<name>A0A4C1U8B3_EUMVA</name>